<feature type="domain" description="SH3b" evidence="2">
    <location>
        <begin position="38"/>
        <end position="98"/>
    </location>
</feature>
<evidence type="ECO:0000259" key="2">
    <source>
        <dbReference type="Pfam" id="PF08239"/>
    </source>
</evidence>
<protein>
    <submittedName>
        <fullName evidence="3">SH3 domain-containing protein</fullName>
    </submittedName>
</protein>
<keyword evidence="4" id="KW-1185">Reference proteome</keyword>
<feature type="chain" id="PRO_5032506278" evidence="1">
    <location>
        <begin position="28"/>
        <end position="236"/>
    </location>
</feature>
<evidence type="ECO:0000313" key="4">
    <source>
        <dbReference type="Proteomes" id="UP000594468"/>
    </source>
</evidence>
<proteinExistence type="predicted"/>
<dbReference type="KEGG" id="pmet:G4Y79_19500"/>
<gene>
    <name evidence="3" type="ORF">G4Y79_19500</name>
</gene>
<feature type="signal peptide" evidence="1">
    <location>
        <begin position="1"/>
        <end position="27"/>
    </location>
</feature>
<reference evidence="3 4" key="1">
    <citation type="submission" date="2020-02" db="EMBL/GenBank/DDBJ databases">
        <authorList>
            <person name="Zheng R.K."/>
            <person name="Sun C.M."/>
        </authorList>
    </citation>
    <scope>NUCLEOTIDE SEQUENCE [LARGE SCALE GENOMIC DNA]</scope>
    <source>
        <strain evidence="4">rifampicinis</strain>
    </source>
</reference>
<dbReference type="Pfam" id="PF08239">
    <property type="entry name" value="SH3_3"/>
    <property type="match status" value="1"/>
</dbReference>
<keyword evidence="1" id="KW-0732">Signal</keyword>
<name>A0A7S8IDT1_9CHLR</name>
<dbReference type="RefSeq" id="WP_195169923.1">
    <property type="nucleotide sequence ID" value="NZ_CP062983.1"/>
</dbReference>
<dbReference type="EMBL" id="CP062983">
    <property type="protein sequence ID" value="QPC81852.1"/>
    <property type="molecule type" value="Genomic_DNA"/>
</dbReference>
<accession>A0A7S8IDT1</accession>
<evidence type="ECO:0000313" key="3">
    <source>
        <dbReference type="EMBL" id="QPC81852.1"/>
    </source>
</evidence>
<dbReference type="Proteomes" id="UP000594468">
    <property type="component" value="Chromosome"/>
</dbReference>
<organism evidence="3 4">
    <name type="scientific">Phototrophicus methaneseepsis</name>
    <dbReference type="NCBI Taxonomy" id="2710758"/>
    <lineage>
        <taxon>Bacteria</taxon>
        <taxon>Bacillati</taxon>
        <taxon>Chloroflexota</taxon>
        <taxon>Candidatus Thermofontia</taxon>
        <taxon>Phototrophicales</taxon>
        <taxon>Phototrophicaceae</taxon>
        <taxon>Phototrophicus</taxon>
    </lineage>
</organism>
<dbReference type="AlphaFoldDB" id="A0A7S8IDT1"/>
<evidence type="ECO:0000256" key="1">
    <source>
        <dbReference type="SAM" id="SignalP"/>
    </source>
</evidence>
<dbReference type="Gene3D" id="2.30.30.40">
    <property type="entry name" value="SH3 Domains"/>
    <property type="match status" value="1"/>
</dbReference>
<sequence>MITRSFKRILSIVLLVSMTMLALPSQAQDTVMIHLYGNTNVRSGPGREYMIRGVVSANSDLTVTGRNDFEATDLTCIRFPSQLDAWVRVDFDGIEGWVRYCLGEAEGDVNRLPVVEASNAVIRQAYRDEVVYPSFSRDSLSSAVPEGDYMTAATRYSHIQVHKLPDVNSEIIDLLGAEAVYVTDLSEDGQWFYVEYEGYSALEGTDWFSAPQTFAGWVFHDTLRMPGNWSVDFPAK</sequence>
<dbReference type="InterPro" id="IPR003646">
    <property type="entry name" value="SH3-like_bac-type"/>
</dbReference>